<evidence type="ECO:0000313" key="1">
    <source>
        <dbReference type="EMBL" id="MDT0323773.1"/>
    </source>
</evidence>
<dbReference type="EMBL" id="JAVREM010000213">
    <property type="protein sequence ID" value="MDT0323773.1"/>
    <property type="molecule type" value="Genomic_DNA"/>
</dbReference>
<feature type="non-terminal residue" evidence="1">
    <location>
        <position position="80"/>
    </location>
</feature>
<sequence length="80" mass="9008">MAGNLEIDLASAVIEYRPTIGELCVVAAQHVPVGTLLAAVPRRTFTWYVGQRNYPGIYWSVTERDHVIYESRLELSALLF</sequence>
<dbReference type="Proteomes" id="UP001183420">
    <property type="component" value="Unassembled WGS sequence"/>
</dbReference>
<gene>
    <name evidence="1" type="ORF">RNC47_36300</name>
</gene>
<comment type="caution">
    <text evidence="1">The sequence shown here is derived from an EMBL/GenBank/DDBJ whole genome shotgun (WGS) entry which is preliminary data.</text>
</comment>
<reference evidence="2" key="1">
    <citation type="submission" date="2023-07" db="EMBL/GenBank/DDBJ databases">
        <title>30 novel species of actinomycetes from the DSMZ collection.</title>
        <authorList>
            <person name="Nouioui I."/>
        </authorList>
    </citation>
    <scope>NUCLEOTIDE SEQUENCE [LARGE SCALE GENOMIC DNA]</scope>
    <source>
        <strain evidence="2">DSM 44918</strain>
    </source>
</reference>
<accession>A0ABU2M3F2</accession>
<keyword evidence="2" id="KW-1185">Reference proteome</keyword>
<organism evidence="1 2">
    <name type="scientific">Streptomyces millisiae</name>
    <dbReference type="NCBI Taxonomy" id="3075542"/>
    <lineage>
        <taxon>Bacteria</taxon>
        <taxon>Bacillati</taxon>
        <taxon>Actinomycetota</taxon>
        <taxon>Actinomycetes</taxon>
        <taxon>Kitasatosporales</taxon>
        <taxon>Streptomycetaceae</taxon>
        <taxon>Streptomyces</taxon>
    </lineage>
</organism>
<name>A0ABU2M3F2_9ACTN</name>
<proteinExistence type="predicted"/>
<protein>
    <submittedName>
        <fullName evidence="1">Uncharacterized protein</fullName>
    </submittedName>
</protein>
<evidence type="ECO:0000313" key="2">
    <source>
        <dbReference type="Proteomes" id="UP001183420"/>
    </source>
</evidence>